<dbReference type="Proteomes" id="UP000230750">
    <property type="component" value="Unassembled WGS sequence"/>
</dbReference>
<proteinExistence type="predicted"/>
<comment type="caution">
    <text evidence="4">The sequence shown here is derived from an EMBL/GenBank/DDBJ whole genome shotgun (WGS) entry which is preliminary data.</text>
</comment>
<evidence type="ECO:0000313" key="5">
    <source>
        <dbReference type="Proteomes" id="UP000230750"/>
    </source>
</evidence>
<feature type="compositionally biased region" description="Basic and acidic residues" evidence="3">
    <location>
        <begin position="382"/>
        <end position="411"/>
    </location>
</feature>
<dbReference type="PANTHER" id="PTHR15454:SF19">
    <property type="entry name" value="LEUCINE-RICH REPEAT-CONTAINING PROTEIN 51"/>
    <property type="match status" value="1"/>
</dbReference>
<dbReference type="EMBL" id="MRZV01002309">
    <property type="protein sequence ID" value="PIK34041.1"/>
    <property type="molecule type" value="Genomic_DNA"/>
</dbReference>
<dbReference type="InterPro" id="IPR032675">
    <property type="entry name" value="LRR_dom_sf"/>
</dbReference>
<protein>
    <recommendedName>
        <fullName evidence="6">Leucine-rich repeat-containing protein 43</fullName>
    </recommendedName>
</protein>
<keyword evidence="5" id="KW-1185">Reference proteome</keyword>
<dbReference type="STRING" id="307972.A0A2G8JE60"/>
<name>A0A2G8JE60_STIJA</name>
<dbReference type="OrthoDB" id="433501at2759"/>
<evidence type="ECO:0000256" key="3">
    <source>
        <dbReference type="SAM" id="MobiDB-lite"/>
    </source>
</evidence>
<dbReference type="PROSITE" id="PS51450">
    <property type="entry name" value="LRR"/>
    <property type="match status" value="2"/>
</dbReference>
<evidence type="ECO:0000256" key="2">
    <source>
        <dbReference type="ARBA" id="ARBA00022737"/>
    </source>
</evidence>
<organism evidence="4 5">
    <name type="scientific">Stichopus japonicus</name>
    <name type="common">Sea cucumber</name>
    <dbReference type="NCBI Taxonomy" id="307972"/>
    <lineage>
        <taxon>Eukaryota</taxon>
        <taxon>Metazoa</taxon>
        <taxon>Echinodermata</taxon>
        <taxon>Eleutherozoa</taxon>
        <taxon>Echinozoa</taxon>
        <taxon>Holothuroidea</taxon>
        <taxon>Aspidochirotacea</taxon>
        <taxon>Aspidochirotida</taxon>
        <taxon>Stichopodidae</taxon>
        <taxon>Apostichopus</taxon>
    </lineage>
</organism>
<feature type="compositionally biased region" description="Polar residues" evidence="3">
    <location>
        <begin position="274"/>
        <end position="288"/>
    </location>
</feature>
<feature type="region of interest" description="Disordered" evidence="3">
    <location>
        <begin position="366"/>
        <end position="411"/>
    </location>
</feature>
<keyword evidence="1" id="KW-0433">Leucine-rich repeat</keyword>
<evidence type="ECO:0000256" key="1">
    <source>
        <dbReference type="ARBA" id="ARBA00022614"/>
    </source>
</evidence>
<accession>A0A2G8JE60</accession>
<feature type="compositionally biased region" description="Acidic residues" evidence="3">
    <location>
        <begin position="232"/>
        <end position="247"/>
    </location>
</feature>
<dbReference type="AlphaFoldDB" id="A0A2G8JE60"/>
<dbReference type="InterPro" id="IPR001611">
    <property type="entry name" value="Leu-rich_rpt"/>
</dbReference>
<dbReference type="GO" id="GO:0005737">
    <property type="term" value="C:cytoplasm"/>
    <property type="evidence" value="ECO:0007669"/>
    <property type="project" value="TreeGrafter"/>
</dbReference>
<feature type="region of interest" description="Disordered" evidence="3">
    <location>
        <begin position="226"/>
        <end position="314"/>
    </location>
</feature>
<dbReference type="PANTHER" id="PTHR15454">
    <property type="entry name" value="NISCHARIN RELATED"/>
    <property type="match status" value="1"/>
</dbReference>
<evidence type="ECO:0000313" key="4">
    <source>
        <dbReference type="EMBL" id="PIK34041.1"/>
    </source>
</evidence>
<dbReference type="Gene3D" id="3.80.10.10">
    <property type="entry name" value="Ribonuclease Inhibitor"/>
    <property type="match status" value="1"/>
</dbReference>
<sequence length="490" mass="55760">MAVKSPWLISTEFILQHFQSLRIVDKQVNRIDERMLQFPALKELTLSANQLSTVDSKYLPRSLKVLELVANQISDLEPLCNRPPALHHLGLSLNRISAVHEYLTGEFWPYLLSLDLSYNCLTELKDLTQEITNLIPGYRGFTVDSLRNLSILDDTQISADEKHHFKGLARRREFVRDEAQIIFKIQTVGGIARPPELDVTEEAPEYPVINRYYYVEFMFLEDFASKTSTGQEDSEKDEGKEEEEEKKDEELAKADNLLTTEDHISINGDCPENTEVQSNGNALESQAPSAVPPEDEEENDKVPSPPPELKLRPYRTQNMQWTEESLGNLEMGFIQKLVIDDLPALKQCLKQGLKLAVKEDKVLSYPPEETDDVQSIASQKKSGKDKGDKKEEKKEKPKDPKGGKKKKKEPEIELIHSPPEVTILGTYTLELKEFIDGENLAREVCVCHVIERECIEEDQQDKHDDKKVDIIDSVLVLKGIEDSPKLRAAI</sequence>
<gene>
    <name evidence="4" type="ORF">BSL78_29141</name>
</gene>
<dbReference type="SUPFAM" id="SSF52058">
    <property type="entry name" value="L domain-like"/>
    <property type="match status" value="1"/>
</dbReference>
<reference evidence="4 5" key="1">
    <citation type="journal article" date="2017" name="PLoS Biol.">
        <title>The sea cucumber genome provides insights into morphological evolution and visceral regeneration.</title>
        <authorList>
            <person name="Zhang X."/>
            <person name="Sun L."/>
            <person name="Yuan J."/>
            <person name="Sun Y."/>
            <person name="Gao Y."/>
            <person name="Zhang L."/>
            <person name="Li S."/>
            <person name="Dai H."/>
            <person name="Hamel J.F."/>
            <person name="Liu C."/>
            <person name="Yu Y."/>
            <person name="Liu S."/>
            <person name="Lin W."/>
            <person name="Guo K."/>
            <person name="Jin S."/>
            <person name="Xu P."/>
            <person name="Storey K.B."/>
            <person name="Huan P."/>
            <person name="Zhang T."/>
            <person name="Zhou Y."/>
            <person name="Zhang J."/>
            <person name="Lin C."/>
            <person name="Li X."/>
            <person name="Xing L."/>
            <person name="Huo D."/>
            <person name="Sun M."/>
            <person name="Wang L."/>
            <person name="Mercier A."/>
            <person name="Li F."/>
            <person name="Yang H."/>
            <person name="Xiang J."/>
        </authorList>
    </citation>
    <scope>NUCLEOTIDE SEQUENCE [LARGE SCALE GENOMIC DNA]</scope>
    <source>
        <strain evidence="4">Shaxun</strain>
        <tissue evidence="4">Muscle</tissue>
    </source>
</reference>
<keyword evidence="2" id="KW-0677">Repeat</keyword>
<evidence type="ECO:0008006" key="6">
    <source>
        <dbReference type="Google" id="ProtNLM"/>
    </source>
</evidence>